<dbReference type="AlphaFoldDB" id="A0A4Z0NEG0"/>
<organism evidence="1 2">
    <name type="scientific">Methylobacterium nonmethylotrophicum</name>
    <dbReference type="NCBI Taxonomy" id="1141884"/>
    <lineage>
        <taxon>Bacteria</taxon>
        <taxon>Pseudomonadati</taxon>
        <taxon>Pseudomonadota</taxon>
        <taxon>Alphaproteobacteria</taxon>
        <taxon>Hyphomicrobiales</taxon>
        <taxon>Methylobacteriaceae</taxon>
        <taxon>Methylobacterium</taxon>
    </lineage>
</organism>
<name>A0A4Z0NEG0_9HYPH</name>
<reference evidence="1 2" key="1">
    <citation type="submission" date="2019-04" db="EMBL/GenBank/DDBJ databases">
        <authorList>
            <person name="Feng G."/>
            <person name="Zhu H."/>
        </authorList>
    </citation>
    <scope>NUCLEOTIDE SEQUENCE [LARGE SCALE GENOMIC DNA]</scope>
    <source>
        <strain evidence="1 2">6HR-1</strain>
    </source>
</reference>
<dbReference type="Proteomes" id="UP000297535">
    <property type="component" value="Unassembled WGS sequence"/>
</dbReference>
<accession>A0A4Z0NEG0</accession>
<proteinExistence type="predicted"/>
<dbReference type="RefSeq" id="WP_135419583.1">
    <property type="nucleotide sequence ID" value="NZ_SRLB01000049.1"/>
</dbReference>
<protein>
    <submittedName>
        <fullName evidence="1">Uncharacterized protein</fullName>
    </submittedName>
</protein>
<evidence type="ECO:0000313" key="1">
    <source>
        <dbReference type="EMBL" id="TGD93724.1"/>
    </source>
</evidence>
<keyword evidence="2" id="KW-1185">Reference proteome</keyword>
<comment type="caution">
    <text evidence="1">The sequence shown here is derived from an EMBL/GenBank/DDBJ whole genome shotgun (WGS) entry which is preliminary data.</text>
</comment>
<evidence type="ECO:0000313" key="2">
    <source>
        <dbReference type="Proteomes" id="UP000297535"/>
    </source>
</evidence>
<sequence>MRIAMLEMMRTICSGIIADESLAENIAELSLKFRLHGNVDDAGMLYTLSEFHRYNAAKMREELDGVTDQYLLLCDDISGLPDA</sequence>
<dbReference type="OrthoDB" id="8009494at2"/>
<gene>
    <name evidence="1" type="ORF">EU555_33080</name>
</gene>
<dbReference type="EMBL" id="SRLB01000049">
    <property type="protein sequence ID" value="TGD93724.1"/>
    <property type="molecule type" value="Genomic_DNA"/>
</dbReference>